<feature type="region of interest" description="Disordered" evidence="3">
    <location>
        <begin position="173"/>
        <end position="212"/>
    </location>
</feature>
<dbReference type="Pfam" id="PF00337">
    <property type="entry name" value="Gal-bind_lectin"/>
    <property type="match status" value="1"/>
</dbReference>
<dbReference type="CDD" id="cd00070">
    <property type="entry name" value="GLECT"/>
    <property type="match status" value="1"/>
</dbReference>
<evidence type="ECO:0000256" key="3">
    <source>
        <dbReference type="SAM" id="MobiDB-lite"/>
    </source>
</evidence>
<evidence type="ECO:0000259" key="4">
    <source>
        <dbReference type="PROSITE" id="PS51304"/>
    </source>
</evidence>
<dbReference type="InterPro" id="IPR013320">
    <property type="entry name" value="ConA-like_dom_sf"/>
</dbReference>
<dbReference type="PANTHER" id="PTHR11346:SF171">
    <property type="entry name" value="GALECTIN"/>
    <property type="match status" value="1"/>
</dbReference>
<dbReference type="PANTHER" id="PTHR11346">
    <property type="entry name" value="GALECTIN"/>
    <property type="match status" value="1"/>
</dbReference>
<feature type="domain" description="Galectin" evidence="4">
    <location>
        <begin position="11"/>
        <end position="140"/>
    </location>
</feature>
<reference evidence="6" key="1">
    <citation type="submission" date="2022-11" db="UniProtKB">
        <authorList>
            <consortium name="WormBaseParasite"/>
        </authorList>
    </citation>
    <scope>IDENTIFICATION</scope>
</reference>
<dbReference type="PROSITE" id="PS51304">
    <property type="entry name" value="GALECTIN"/>
    <property type="match status" value="1"/>
</dbReference>
<dbReference type="Proteomes" id="UP000887574">
    <property type="component" value="Unplaced"/>
</dbReference>
<dbReference type="SMART" id="SM00276">
    <property type="entry name" value="GLECT"/>
    <property type="match status" value="1"/>
</dbReference>
<accession>A0A915DA82</accession>
<dbReference type="SMART" id="SM00908">
    <property type="entry name" value="Gal-bind_lectin"/>
    <property type="match status" value="1"/>
</dbReference>
<dbReference type="InterPro" id="IPR044156">
    <property type="entry name" value="Galectin-like"/>
</dbReference>
<evidence type="ECO:0000256" key="1">
    <source>
        <dbReference type="ARBA" id="ARBA00022734"/>
    </source>
</evidence>
<protein>
    <recommendedName>
        <fullName evidence="2">Galectin</fullName>
    </recommendedName>
</protein>
<evidence type="ECO:0000313" key="5">
    <source>
        <dbReference type="Proteomes" id="UP000887574"/>
    </source>
</evidence>
<dbReference type="SUPFAM" id="SSF49899">
    <property type="entry name" value="Concanavalin A-like lectins/glucanases"/>
    <property type="match status" value="1"/>
</dbReference>
<evidence type="ECO:0000256" key="2">
    <source>
        <dbReference type="RuleBase" id="RU102079"/>
    </source>
</evidence>
<dbReference type="Gene3D" id="2.60.120.200">
    <property type="match status" value="1"/>
</dbReference>
<dbReference type="GO" id="GO:0030246">
    <property type="term" value="F:carbohydrate binding"/>
    <property type="evidence" value="ECO:0007669"/>
    <property type="project" value="UniProtKB-UniRule"/>
</dbReference>
<keyword evidence="1 2" id="KW-0430">Lectin</keyword>
<dbReference type="WBParaSite" id="jg17493">
    <property type="protein sequence ID" value="jg17493"/>
    <property type="gene ID" value="jg17493"/>
</dbReference>
<keyword evidence="5" id="KW-1185">Reference proteome</keyword>
<evidence type="ECO:0000313" key="6">
    <source>
        <dbReference type="WBParaSite" id="jg17493"/>
    </source>
</evidence>
<dbReference type="AlphaFoldDB" id="A0A915DA82"/>
<dbReference type="GO" id="GO:0016936">
    <property type="term" value="F:galactoside binding"/>
    <property type="evidence" value="ECO:0007669"/>
    <property type="project" value="TreeGrafter"/>
</dbReference>
<dbReference type="InterPro" id="IPR001079">
    <property type="entry name" value="Galectin_CRD"/>
</dbReference>
<sequence length="212" mass="23895">MYIIDNPPMPFTHPLYGGLSTNAEIVVTGKPYHGPNKSFGVNFRVGSNDIALHINPRFKFLEHRIVLNSQVYGLWQKEERHSNYIRMDEVFTLKVCAHNDHFKIYVDNCLVGRFDHRIPVGNITHLEVVGEVALLKVALYNVSTGNTKLQPSATTCLSSAPYPNVVHQNTTTTTTYQTPYPNQNAYPNAPPVYPTIPQSYNPQSPNPNARPY</sequence>
<proteinExistence type="predicted"/>
<feature type="compositionally biased region" description="Low complexity" evidence="3">
    <location>
        <begin position="173"/>
        <end position="187"/>
    </location>
</feature>
<organism evidence="5 6">
    <name type="scientific">Ditylenchus dipsaci</name>
    <dbReference type="NCBI Taxonomy" id="166011"/>
    <lineage>
        <taxon>Eukaryota</taxon>
        <taxon>Metazoa</taxon>
        <taxon>Ecdysozoa</taxon>
        <taxon>Nematoda</taxon>
        <taxon>Chromadorea</taxon>
        <taxon>Rhabditida</taxon>
        <taxon>Tylenchina</taxon>
        <taxon>Tylenchomorpha</taxon>
        <taxon>Sphaerularioidea</taxon>
        <taxon>Anguinidae</taxon>
        <taxon>Anguininae</taxon>
        <taxon>Ditylenchus</taxon>
    </lineage>
</organism>
<name>A0A915DA82_9BILA</name>